<protein>
    <submittedName>
        <fullName evidence="1">Uncharacterized protein</fullName>
    </submittedName>
</protein>
<reference evidence="1 2" key="1">
    <citation type="submission" date="2018-07" db="EMBL/GenBank/DDBJ databases">
        <title>Sequencing the genomes of 1000 actinobacteria strains.</title>
        <authorList>
            <person name="Klenk H.-P."/>
        </authorList>
    </citation>
    <scope>NUCLEOTIDE SEQUENCE [LARGE SCALE GENOMIC DNA]</scope>
    <source>
        <strain evidence="1 2">DSM 14442</strain>
    </source>
</reference>
<organism evidence="1 2">
    <name type="scientific">Citricoccus muralis</name>
    <dbReference type="NCBI Taxonomy" id="169134"/>
    <lineage>
        <taxon>Bacteria</taxon>
        <taxon>Bacillati</taxon>
        <taxon>Actinomycetota</taxon>
        <taxon>Actinomycetes</taxon>
        <taxon>Micrococcales</taxon>
        <taxon>Micrococcaceae</taxon>
        <taxon>Citricoccus</taxon>
    </lineage>
</organism>
<dbReference type="Proteomes" id="UP000256727">
    <property type="component" value="Unassembled WGS sequence"/>
</dbReference>
<evidence type="ECO:0000313" key="1">
    <source>
        <dbReference type="EMBL" id="REE03773.1"/>
    </source>
</evidence>
<keyword evidence="2" id="KW-1185">Reference proteome</keyword>
<evidence type="ECO:0000313" key="2">
    <source>
        <dbReference type="Proteomes" id="UP000256727"/>
    </source>
</evidence>
<sequence length="35" mass="3960">MAENSHDYQIWLLSQESRNKGNCTYEQAIGGDLST</sequence>
<dbReference type="AlphaFoldDB" id="A0A3D9LF64"/>
<proteinExistence type="predicted"/>
<gene>
    <name evidence="1" type="ORF">C8E99_1592</name>
</gene>
<name>A0A3D9LF64_9MICC</name>
<accession>A0A3D9LF64</accession>
<comment type="caution">
    <text evidence="1">The sequence shown here is derived from an EMBL/GenBank/DDBJ whole genome shotgun (WGS) entry which is preliminary data.</text>
</comment>
<dbReference type="EMBL" id="QREH01000001">
    <property type="protein sequence ID" value="REE03773.1"/>
    <property type="molecule type" value="Genomic_DNA"/>
</dbReference>